<protein>
    <recommendedName>
        <fullName evidence="4">DUF3784 domain-containing protein</fullName>
    </recommendedName>
</protein>
<proteinExistence type="predicted"/>
<reference evidence="2 3" key="1">
    <citation type="submission" date="2012-07" db="EMBL/GenBank/DDBJ databases">
        <authorList>
            <person name="Moroni P."/>
            <person name="Richards V.P."/>
            <person name="Durkin S.A.S."/>
            <person name="Kim M."/>
            <person name="Pavinski Bitar P.D."/>
            <person name="Stanhope M.J."/>
            <person name="Town C.D."/>
            <person name="Zadoks R.N."/>
            <person name="Venter J.C."/>
        </authorList>
    </citation>
    <scope>NUCLEOTIDE SEQUENCE [LARGE SCALE GENOMIC DNA]</scope>
    <source>
        <strain evidence="2 3">MRI Z1-216</strain>
    </source>
</reference>
<keyword evidence="1" id="KW-1133">Transmembrane helix</keyword>
<dbReference type="EMBL" id="ALSF01000083">
    <property type="protein sequence ID" value="EPU38117.1"/>
    <property type="molecule type" value="Genomic_DNA"/>
</dbReference>
<dbReference type="AlphaFoldDB" id="A0AAD3A2L4"/>
<name>A0AAD3A2L4_STRAG</name>
<evidence type="ECO:0000313" key="3">
    <source>
        <dbReference type="Proteomes" id="UP000015176"/>
    </source>
</evidence>
<comment type="caution">
    <text evidence="2">The sequence shown here is derived from an EMBL/GenBank/DDBJ whole genome shotgun (WGS) entry which is preliminary data.</text>
</comment>
<evidence type="ECO:0008006" key="4">
    <source>
        <dbReference type="Google" id="ProtNLM"/>
    </source>
</evidence>
<keyword evidence="1" id="KW-0472">Membrane</keyword>
<feature type="transmembrane region" description="Helical" evidence="1">
    <location>
        <begin position="74"/>
        <end position="92"/>
    </location>
</feature>
<evidence type="ECO:0000313" key="2">
    <source>
        <dbReference type="EMBL" id="EPU38117.1"/>
    </source>
</evidence>
<dbReference type="Proteomes" id="UP000015176">
    <property type="component" value="Unassembled WGS sequence"/>
</dbReference>
<feature type="transmembrane region" description="Helical" evidence="1">
    <location>
        <begin position="6"/>
        <end position="25"/>
    </location>
</feature>
<sequence length="96" mass="11406">MDYKLVMIILILVILIYLLLRLHYLEELLKHYHFKNDEGVCSLSRTKNPLYLLMAMITFLPNLINWIANGFEAIDIVRLIPVVVFLWLYYCGDDDE</sequence>
<organism evidence="2 3">
    <name type="scientific">Streptococcus agalactiae MRI Z1-216</name>
    <dbReference type="NCBI Taxonomy" id="1154879"/>
    <lineage>
        <taxon>Bacteria</taxon>
        <taxon>Bacillati</taxon>
        <taxon>Bacillota</taxon>
        <taxon>Bacilli</taxon>
        <taxon>Lactobacillales</taxon>
        <taxon>Streptococcaceae</taxon>
        <taxon>Streptococcus</taxon>
    </lineage>
</organism>
<keyword evidence="1" id="KW-0812">Transmembrane</keyword>
<feature type="transmembrane region" description="Helical" evidence="1">
    <location>
        <begin position="50"/>
        <end position="68"/>
    </location>
</feature>
<accession>A0AAD3A2L4</accession>
<gene>
    <name evidence="2" type="ORF">SAG0164_01075</name>
</gene>
<dbReference type="RefSeq" id="WP_000384889.1">
    <property type="nucleotide sequence ID" value="NZ_ALSF01000083.1"/>
</dbReference>
<evidence type="ECO:0000256" key="1">
    <source>
        <dbReference type="SAM" id="Phobius"/>
    </source>
</evidence>
<dbReference type="GeneID" id="66885436"/>